<dbReference type="HOGENOM" id="CLU_018406_5_2_1"/>
<gene>
    <name evidence="2" type="ORF">ATEG_04442</name>
</gene>
<dbReference type="VEuPathDB" id="FungiDB:ATEG_04442"/>
<dbReference type="PANTHER" id="PTHR12197:SF251">
    <property type="entry name" value="EG:BACR7C10.4 PROTEIN"/>
    <property type="match status" value="1"/>
</dbReference>
<evidence type="ECO:0000259" key="1">
    <source>
        <dbReference type="Pfam" id="PF00856"/>
    </source>
</evidence>
<dbReference type="InterPro" id="IPR046341">
    <property type="entry name" value="SET_dom_sf"/>
</dbReference>
<name>Q0CPE2_ASPTN</name>
<dbReference type="Pfam" id="PF00856">
    <property type="entry name" value="SET"/>
    <property type="match status" value="1"/>
</dbReference>
<sequence length="425" mass="47081">MLWMLRKTTTRERNGAESLHGVSGRQVLRQGGRNPTQTNPAHNHTINTIQTCQSKDWKFAHSLECAIFSKLKPRVLPVNARAVLRIVQRSARRKYTPQELDLFQQLETHEKEIRHENAPQWERIALSSKAVKAYSQTDTPEDTISAFGAKLDVNSFNMTTALADRIGLYLHPYAALINHSCAYNAVIGFDGAELFATALRPITRDEQIFISYVDATNPVAVRRNELRERYFFDCRCAKCAAEMDAPDGGRAPAAADAQRKAYTLMEVATGAGVDPAEAVRALESAMRTLRESEGASWRITEQPLVSLRDELIASLLGAGRFQTAFVQAAIRVVRVDCVVYPVRGHPIRQLHAWTLARLAIHLSQGMEEEEETGGLRVASFELEFSLLVWSLLKLCGAELQTHGQGGVWGGASRVPGQGRGPEGHG</sequence>
<dbReference type="RefSeq" id="XP_001213620.1">
    <property type="nucleotide sequence ID" value="XM_001213620.1"/>
</dbReference>
<evidence type="ECO:0000313" key="2">
    <source>
        <dbReference type="EMBL" id="EAU34889.1"/>
    </source>
</evidence>
<accession>Q0CPE2</accession>
<dbReference type="EMBL" id="CH476599">
    <property type="protein sequence ID" value="EAU34889.1"/>
    <property type="molecule type" value="Genomic_DNA"/>
</dbReference>
<dbReference type="SUPFAM" id="SSF82199">
    <property type="entry name" value="SET domain"/>
    <property type="match status" value="1"/>
</dbReference>
<dbReference type="Proteomes" id="UP000007963">
    <property type="component" value="Unassembled WGS sequence"/>
</dbReference>
<dbReference type="STRING" id="341663.Q0CPE2"/>
<dbReference type="InterPro" id="IPR050869">
    <property type="entry name" value="H3K4_H4K5_MeTrfase"/>
</dbReference>
<dbReference type="GO" id="GO:0005634">
    <property type="term" value="C:nucleus"/>
    <property type="evidence" value="ECO:0007669"/>
    <property type="project" value="TreeGrafter"/>
</dbReference>
<evidence type="ECO:0000313" key="3">
    <source>
        <dbReference type="Proteomes" id="UP000007963"/>
    </source>
</evidence>
<dbReference type="GeneID" id="4319953"/>
<proteinExistence type="predicted"/>
<dbReference type="CDD" id="cd20071">
    <property type="entry name" value="SET_SMYD"/>
    <property type="match status" value="1"/>
</dbReference>
<reference evidence="3" key="1">
    <citation type="submission" date="2005-09" db="EMBL/GenBank/DDBJ databases">
        <title>Annotation of the Aspergillus terreus NIH2624 genome.</title>
        <authorList>
            <person name="Birren B.W."/>
            <person name="Lander E.S."/>
            <person name="Galagan J.E."/>
            <person name="Nusbaum C."/>
            <person name="Devon K."/>
            <person name="Henn M."/>
            <person name="Ma L.-J."/>
            <person name="Jaffe D.B."/>
            <person name="Butler J."/>
            <person name="Alvarez P."/>
            <person name="Gnerre S."/>
            <person name="Grabherr M."/>
            <person name="Kleber M."/>
            <person name="Mauceli E.W."/>
            <person name="Brockman W."/>
            <person name="Rounsley S."/>
            <person name="Young S.K."/>
            <person name="LaButti K."/>
            <person name="Pushparaj V."/>
            <person name="DeCaprio D."/>
            <person name="Crawford M."/>
            <person name="Koehrsen M."/>
            <person name="Engels R."/>
            <person name="Montgomery P."/>
            <person name="Pearson M."/>
            <person name="Howarth C."/>
            <person name="Larson L."/>
            <person name="Luoma S."/>
            <person name="White J."/>
            <person name="Alvarado L."/>
            <person name="Kodira C.D."/>
            <person name="Zeng Q."/>
            <person name="Oleary S."/>
            <person name="Yandava C."/>
            <person name="Denning D.W."/>
            <person name="Nierman W.C."/>
            <person name="Milne T."/>
            <person name="Madden K."/>
        </authorList>
    </citation>
    <scope>NUCLEOTIDE SEQUENCE [LARGE SCALE GENOMIC DNA]</scope>
    <source>
        <strain evidence="3">NIH 2624 / FGSC A1156</strain>
    </source>
</reference>
<dbReference type="OrthoDB" id="5945798at2759"/>
<dbReference type="PANTHER" id="PTHR12197">
    <property type="entry name" value="HISTONE-LYSINE N-METHYLTRANSFERASE SMYD"/>
    <property type="match status" value="1"/>
</dbReference>
<dbReference type="eggNOG" id="KOG2084">
    <property type="taxonomic scope" value="Eukaryota"/>
</dbReference>
<dbReference type="AlphaFoldDB" id="Q0CPE2"/>
<organism evidence="2 3">
    <name type="scientific">Aspergillus terreus (strain NIH 2624 / FGSC A1156)</name>
    <dbReference type="NCBI Taxonomy" id="341663"/>
    <lineage>
        <taxon>Eukaryota</taxon>
        <taxon>Fungi</taxon>
        <taxon>Dikarya</taxon>
        <taxon>Ascomycota</taxon>
        <taxon>Pezizomycotina</taxon>
        <taxon>Eurotiomycetes</taxon>
        <taxon>Eurotiomycetidae</taxon>
        <taxon>Eurotiales</taxon>
        <taxon>Aspergillaceae</taxon>
        <taxon>Aspergillus</taxon>
        <taxon>Aspergillus subgen. Circumdati</taxon>
    </lineage>
</organism>
<dbReference type="InterPro" id="IPR001214">
    <property type="entry name" value="SET_dom"/>
</dbReference>
<protein>
    <recommendedName>
        <fullName evidence="1">SET domain-containing protein</fullName>
    </recommendedName>
</protein>
<feature type="domain" description="SET" evidence="1">
    <location>
        <begin position="117"/>
        <end position="212"/>
    </location>
</feature>
<dbReference type="Gene3D" id="2.170.270.10">
    <property type="entry name" value="SET domain"/>
    <property type="match status" value="1"/>
</dbReference>